<dbReference type="InterPro" id="IPR021775">
    <property type="entry name" value="DUF3339"/>
</dbReference>
<name>A0A484KPE5_9ASTE</name>
<evidence type="ECO:0000313" key="3">
    <source>
        <dbReference type="Proteomes" id="UP000595140"/>
    </source>
</evidence>
<keyword evidence="1" id="KW-0812">Transmembrane</keyword>
<dbReference type="Proteomes" id="UP000595140">
    <property type="component" value="Unassembled WGS sequence"/>
</dbReference>
<accession>A0A484KPE5</accession>
<dbReference type="EMBL" id="OOIL02000450">
    <property type="protein sequence ID" value="VFQ65029.1"/>
    <property type="molecule type" value="Genomic_DNA"/>
</dbReference>
<dbReference type="PANTHER" id="PTHR33128:SF9">
    <property type="entry name" value="PROTEIN, PUTATIVE-RELATED"/>
    <property type="match status" value="1"/>
</dbReference>
<proteinExistence type="predicted"/>
<dbReference type="AlphaFoldDB" id="A0A484KPE5"/>
<reference evidence="2 3" key="1">
    <citation type="submission" date="2018-04" db="EMBL/GenBank/DDBJ databases">
        <authorList>
            <person name="Vogel A."/>
        </authorList>
    </citation>
    <scope>NUCLEOTIDE SEQUENCE [LARGE SCALE GENOMIC DNA]</scope>
</reference>
<keyword evidence="1" id="KW-0472">Membrane</keyword>
<evidence type="ECO:0000313" key="2">
    <source>
        <dbReference type="EMBL" id="VFQ65029.1"/>
    </source>
</evidence>
<protein>
    <submittedName>
        <fullName evidence="2">Uncharacterized protein</fullName>
    </submittedName>
</protein>
<keyword evidence="3" id="KW-1185">Reference proteome</keyword>
<dbReference type="Pfam" id="PF11820">
    <property type="entry name" value="DUF3339"/>
    <property type="match status" value="1"/>
</dbReference>
<dbReference type="PANTHER" id="PTHR33128">
    <property type="entry name" value="OS05G0103400 PROTEIN"/>
    <property type="match status" value="1"/>
</dbReference>
<organism evidence="2 3">
    <name type="scientific">Cuscuta campestris</name>
    <dbReference type="NCBI Taxonomy" id="132261"/>
    <lineage>
        <taxon>Eukaryota</taxon>
        <taxon>Viridiplantae</taxon>
        <taxon>Streptophyta</taxon>
        <taxon>Embryophyta</taxon>
        <taxon>Tracheophyta</taxon>
        <taxon>Spermatophyta</taxon>
        <taxon>Magnoliopsida</taxon>
        <taxon>eudicotyledons</taxon>
        <taxon>Gunneridae</taxon>
        <taxon>Pentapetalae</taxon>
        <taxon>asterids</taxon>
        <taxon>lamiids</taxon>
        <taxon>Solanales</taxon>
        <taxon>Convolvulaceae</taxon>
        <taxon>Cuscuteae</taxon>
        <taxon>Cuscuta</taxon>
        <taxon>Cuscuta subgen. Grammica</taxon>
        <taxon>Cuscuta sect. Cleistogrammica</taxon>
    </lineage>
</organism>
<dbReference type="OrthoDB" id="652307at2759"/>
<evidence type="ECO:0000256" key="1">
    <source>
        <dbReference type="SAM" id="Phobius"/>
    </source>
</evidence>
<gene>
    <name evidence="2" type="ORF">CCAM_LOCUS6805</name>
</gene>
<sequence length="71" mass="8077">MMDWGPVLISVVLFVFFSPGLLFQVPGRCRPVDFGNFCTSALSIIVHAVLFAIFEIMLLYVIHLRIFPSHH</sequence>
<feature type="transmembrane region" description="Helical" evidence="1">
    <location>
        <begin position="40"/>
        <end position="62"/>
    </location>
</feature>
<keyword evidence="1" id="KW-1133">Transmembrane helix</keyword>